<dbReference type="Proteomes" id="UP001152607">
    <property type="component" value="Unassembled WGS sequence"/>
</dbReference>
<protein>
    <submittedName>
        <fullName evidence="2">Uncharacterized protein</fullName>
    </submittedName>
</protein>
<accession>A0A9W4UR59</accession>
<evidence type="ECO:0000313" key="2">
    <source>
        <dbReference type="EMBL" id="CAI6339627.1"/>
    </source>
</evidence>
<dbReference type="PANTHER" id="PTHR39603:SF1">
    <property type="entry name" value="CYANOVIRIN-N DOMAIN-CONTAINING PROTEIN"/>
    <property type="match status" value="1"/>
</dbReference>
<evidence type="ECO:0000256" key="1">
    <source>
        <dbReference type="SAM" id="SignalP"/>
    </source>
</evidence>
<sequence>MFSIRPHNVFFLISLAFSVSATPLPPVEPFPEVIPGPGLPSLESLNLTSTELYTMELPNDETAKLPAHESPCGGTHLKAPVKGVVACMNYLYKLESTNCAVGAWFDAGNYNMGVTEMCRAGNAHITGSGQRSPTNSYCSNVARTVHYIIDRCTDEQGLSGGAWSVDENKAFTVAAVNLETW</sequence>
<evidence type="ECO:0000313" key="3">
    <source>
        <dbReference type="Proteomes" id="UP001152607"/>
    </source>
</evidence>
<keyword evidence="1" id="KW-0732">Signal</keyword>
<feature type="signal peptide" evidence="1">
    <location>
        <begin position="1"/>
        <end position="21"/>
    </location>
</feature>
<feature type="chain" id="PRO_5040916542" evidence="1">
    <location>
        <begin position="22"/>
        <end position="181"/>
    </location>
</feature>
<name>A0A9W4UR59_9PLEO</name>
<dbReference type="AlphaFoldDB" id="A0A9W4UR59"/>
<dbReference type="PANTHER" id="PTHR39603">
    <property type="entry name" value="CYANOVIRIN-N DOMAIN-CONTAINING PROTEIN"/>
    <property type="match status" value="1"/>
</dbReference>
<keyword evidence="3" id="KW-1185">Reference proteome</keyword>
<dbReference type="OrthoDB" id="2112446at2759"/>
<organism evidence="2 3">
    <name type="scientific">Periconia digitata</name>
    <dbReference type="NCBI Taxonomy" id="1303443"/>
    <lineage>
        <taxon>Eukaryota</taxon>
        <taxon>Fungi</taxon>
        <taxon>Dikarya</taxon>
        <taxon>Ascomycota</taxon>
        <taxon>Pezizomycotina</taxon>
        <taxon>Dothideomycetes</taxon>
        <taxon>Pleosporomycetidae</taxon>
        <taxon>Pleosporales</taxon>
        <taxon>Massarineae</taxon>
        <taxon>Periconiaceae</taxon>
        <taxon>Periconia</taxon>
    </lineage>
</organism>
<proteinExistence type="predicted"/>
<reference evidence="2" key="1">
    <citation type="submission" date="2023-01" db="EMBL/GenBank/DDBJ databases">
        <authorList>
            <person name="Van Ghelder C."/>
            <person name="Rancurel C."/>
        </authorList>
    </citation>
    <scope>NUCLEOTIDE SEQUENCE</scope>
    <source>
        <strain evidence="2">CNCM I-4278</strain>
    </source>
</reference>
<comment type="caution">
    <text evidence="2">The sequence shown here is derived from an EMBL/GenBank/DDBJ whole genome shotgun (WGS) entry which is preliminary data.</text>
</comment>
<gene>
    <name evidence="2" type="ORF">PDIGIT_LOCUS12790</name>
</gene>
<dbReference type="EMBL" id="CAOQHR010000009">
    <property type="protein sequence ID" value="CAI6339627.1"/>
    <property type="molecule type" value="Genomic_DNA"/>
</dbReference>